<name>A0A015JV34_RHIIW</name>
<dbReference type="OrthoDB" id="2389098at2759"/>
<feature type="region of interest" description="Disordered" evidence="1">
    <location>
        <begin position="153"/>
        <end position="192"/>
    </location>
</feature>
<evidence type="ECO:0000256" key="1">
    <source>
        <dbReference type="SAM" id="MobiDB-lite"/>
    </source>
</evidence>
<reference evidence="2 3" key="1">
    <citation type="submission" date="2014-02" db="EMBL/GenBank/DDBJ databases">
        <title>Single nucleus genome sequencing reveals high similarity among nuclei of an endomycorrhizal fungus.</title>
        <authorList>
            <person name="Lin K."/>
            <person name="Geurts R."/>
            <person name="Zhang Z."/>
            <person name="Limpens E."/>
            <person name="Saunders D.G."/>
            <person name="Mu D."/>
            <person name="Pang E."/>
            <person name="Cao H."/>
            <person name="Cha H."/>
            <person name="Lin T."/>
            <person name="Zhou Q."/>
            <person name="Shang Y."/>
            <person name="Li Y."/>
            <person name="Ivanov S."/>
            <person name="Sharma T."/>
            <person name="Velzen R.V."/>
            <person name="Ruijter N.D."/>
            <person name="Aanen D.K."/>
            <person name="Win J."/>
            <person name="Kamoun S."/>
            <person name="Bisseling T."/>
            <person name="Huang S."/>
        </authorList>
    </citation>
    <scope>NUCLEOTIDE SEQUENCE [LARGE SCALE GENOMIC DNA]</scope>
    <source>
        <strain evidence="3">DAOM197198w</strain>
    </source>
</reference>
<dbReference type="HOGENOM" id="CLU_1098978_0_0_1"/>
<gene>
    <name evidence="2" type="ORF">RirG_192970</name>
</gene>
<proteinExistence type="predicted"/>
<protein>
    <submittedName>
        <fullName evidence="2">Uncharacterized protein</fullName>
    </submittedName>
</protein>
<dbReference type="Proteomes" id="UP000022910">
    <property type="component" value="Unassembled WGS sequence"/>
</dbReference>
<dbReference type="AlphaFoldDB" id="A0A015JV34"/>
<keyword evidence="3" id="KW-1185">Reference proteome</keyword>
<accession>A0A015JV34</accession>
<comment type="caution">
    <text evidence="2">The sequence shown here is derived from an EMBL/GenBank/DDBJ whole genome shotgun (WGS) entry which is preliminary data.</text>
</comment>
<sequence>MAQINVFDEINTIEREIKLYNNKRSSGDFDMTIKEHKQLFMNVSSHFKTQPIENRLNDDLTKLQSVTNKIHKMVEQQKQETDNIISMTERHINITKHLQEKLDNVQAQVDYTNVLSTYRDWIGEFLREVVRKMKLKSLDEFIQILHNKWFLEDQEDEESETEENEEQGDEESEVEENEEQEDEEDEEQEEDDNILTELKIILEKVGLTLLDFKKLLKMRELSNTKFHKTDLNQTPKEAKKQLHDTDFPGDIADIKVPLEKALDALTLWTKNKKRRNKQNKRKK</sequence>
<evidence type="ECO:0000313" key="3">
    <source>
        <dbReference type="Proteomes" id="UP000022910"/>
    </source>
</evidence>
<dbReference type="EMBL" id="JEMT01026558">
    <property type="protein sequence ID" value="EXX58969.1"/>
    <property type="molecule type" value="Genomic_DNA"/>
</dbReference>
<organism evidence="2 3">
    <name type="scientific">Rhizophagus irregularis (strain DAOM 197198w)</name>
    <name type="common">Glomus intraradices</name>
    <dbReference type="NCBI Taxonomy" id="1432141"/>
    <lineage>
        <taxon>Eukaryota</taxon>
        <taxon>Fungi</taxon>
        <taxon>Fungi incertae sedis</taxon>
        <taxon>Mucoromycota</taxon>
        <taxon>Glomeromycotina</taxon>
        <taxon>Glomeromycetes</taxon>
        <taxon>Glomerales</taxon>
        <taxon>Glomeraceae</taxon>
        <taxon>Rhizophagus</taxon>
    </lineage>
</organism>
<evidence type="ECO:0000313" key="2">
    <source>
        <dbReference type="EMBL" id="EXX58969.1"/>
    </source>
</evidence>